<evidence type="ECO:0000313" key="1">
    <source>
        <dbReference type="EMBL" id="GIX84552.1"/>
    </source>
</evidence>
<accession>A0AAV4NMT4</accession>
<evidence type="ECO:0000313" key="2">
    <source>
        <dbReference type="Proteomes" id="UP001054945"/>
    </source>
</evidence>
<feature type="non-terminal residue" evidence="1">
    <location>
        <position position="1"/>
    </location>
</feature>
<protein>
    <submittedName>
        <fullName evidence="1">Uncharacterized protein</fullName>
    </submittedName>
</protein>
<sequence>AMDVEGRISYELTVSWTSSIDEELDLDCCGIFSKDEESFEFMF</sequence>
<comment type="caution">
    <text evidence="1">The sequence shown here is derived from an EMBL/GenBank/DDBJ whole genome shotgun (WGS) entry which is preliminary data.</text>
</comment>
<dbReference type="EMBL" id="BPLR01003437">
    <property type="protein sequence ID" value="GIX84552.1"/>
    <property type="molecule type" value="Genomic_DNA"/>
</dbReference>
<keyword evidence="2" id="KW-1185">Reference proteome</keyword>
<proteinExistence type="predicted"/>
<organism evidence="1 2">
    <name type="scientific">Caerostris extrusa</name>
    <name type="common">Bark spider</name>
    <name type="synonym">Caerostris bankana</name>
    <dbReference type="NCBI Taxonomy" id="172846"/>
    <lineage>
        <taxon>Eukaryota</taxon>
        <taxon>Metazoa</taxon>
        <taxon>Ecdysozoa</taxon>
        <taxon>Arthropoda</taxon>
        <taxon>Chelicerata</taxon>
        <taxon>Arachnida</taxon>
        <taxon>Araneae</taxon>
        <taxon>Araneomorphae</taxon>
        <taxon>Entelegynae</taxon>
        <taxon>Araneoidea</taxon>
        <taxon>Araneidae</taxon>
        <taxon>Caerostris</taxon>
    </lineage>
</organism>
<dbReference type="Proteomes" id="UP001054945">
    <property type="component" value="Unassembled WGS sequence"/>
</dbReference>
<gene>
    <name evidence="1" type="ORF">CEXT_72881</name>
</gene>
<name>A0AAV4NMT4_CAEEX</name>
<reference evidence="1 2" key="1">
    <citation type="submission" date="2021-06" db="EMBL/GenBank/DDBJ databases">
        <title>Caerostris extrusa draft genome.</title>
        <authorList>
            <person name="Kono N."/>
            <person name="Arakawa K."/>
        </authorList>
    </citation>
    <scope>NUCLEOTIDE SEQUENCE [LARGE SCALE GENOMIC DNA]</scope>
</reference>
<dbReference type="AlphaFoldDB" id="A0AAV4NMT4"/>